<gene>
    <name evidence="2" type="ORF">FDA94_27685</name>
</gene>
<comment type="caution">
    <text evidence="2">The sequence shown here is derived from an EMBL/GenBank/DDBJ whole genome shotgun (WGS) entry which is preliminary data.</text>
</comment>
<evidence type="ECO:0000313" key="2">
    <source>
        <dbReference type="EMBL" id="TKK84969.1"/>
    </source>
</evidence>
<dbReference type="InterPro" id="IPR047789">
    <property type="entry name" value="CU044_5270-like"/>
</dbReference>
<name>A0A4U3M9L5_9ACTN</name>
<evidence type="ECO:0000256" key="1">
    <source>
        <dbReference type="SAM" id="Phobius"/>
    </source>
</evidence>
<evidence type="ECO:0008006" key="4">
    <source>
        <dbReference type="Google" id="ProtNLM"/>
    </source>
</evidence>
<keyword evidence="1" id="KW-1133">Transmembrane helix</keyword>
<keyword evidence="1" id="KW-0812">Transmembrane</keyword>
<dbReference type="AlphaFoldDB" id="A0A4U3M9L5"/>
<protein>
    <recommendedName>
        <fullName evidence="4">CU044_5270 family protein</fullName>
    </recommendedName>
</protein>
<sequence length="324" mass="35382">MDDLKLLGGLRADAPEPSADRLDALRTRAMRRRRVRLAPPLLLVAAATGVAVVVVGGIGMPVPDLPTTARPVVTGGIRPMNAEVVLRRAARVAERGAPVPAPRDDQWVYWKLLVQNGDDPAPIAEEYWTRFDGTAQSFRRAQGGMEHLAIEPEPGDDQLTPREFAAEFAELPTDPARLLDHVKNDPVWKADGEHEDARAFRVFSVFLYQEVPLPPKLRGAIFRALAEIPGVRVDAGVRDAAGRTGIGVAFEGDVPGSGVRRDLYRQVTSRSYLIFDETTSAFLGRRVDQLRDERIHTIDVPAGTRFVSAVIADGVVDEPGRIPG</sequence>
<dbReference type="Proteomes" id="UP000308705">
    <property type="component" value="Unassembled WGS sequence"/>
</dbReference>
<dbReference type="OrthoDB" id="3509545at2"/>
<proteinExistence type="predicted"/>
<evidence type="ECO:0000313" key="3">
    <source>
        <dbReference type="Proteomes" id="UP000308705"/>
    </source>
</evidence>
<reference evidence="2 3" key="1">
    <citation type="submission" date="2019-04" db="EMBL/GenBank/DDBJ databases">
        <title>Herbidospora sp. NEAU-GS14.nov., a novel actinomycete isolated from soil.</title>
        <authorList>
            <person name="Han L."/>
        </authorList>
    </citation>
    <scope>NUCLEOTIDE SEQUENCE [LARGE SCALE GENOMIC DNA]</scope>
    <source>
        <strain evidence="2 3">NEAU-GS14</strain>
    </source>
</reference>
<accession>A0A4U3M9L5</accession>
<feature type="transmembrane region" description="Helical" evidence="1">
    <location>
        <begin position="37"/>
        <end position="60"/>
    </location>
</feature>
<dbReference type="RefSeq" id="WP_137250004.1">
    <property type="nucleotide sequence ID" value="NZ_SZQA01000031.1"/>
</dbReference>
<dbReference type="EMBL" id="SZQA01000031">
    <property type="protein sequence ID" value="TKK84969.1"/>
    <property type="molecule type" value="Genomic_DNA"/>
</dbReference>
<keyword evidence="3" id="KW-1185">Reference proteome</keyword>
<dbReference type="NCBIfam" id="NF038083">
    <property type="entry name" value="CU044_5270_fam"/>
    <property type="match status" value="1"/>
</dbReference>
<organism evidence="2 3">
    <name type="scientific">Herbidospora galbida</name>
    <dbReference type="NCBI Taxonomy" id="2575442"/>
    <lineage>
        <taxon>Bacteria</taxon>
        <taxon>Bacillati</taxon>
        <taxon>Actinomycetota</taxon>
        <taxon>Actinomycetes</taxon>
        <taxon>Streptosporangiales</taxon>
        <taxon>Streptosporangiaceae</taxon>
        <taxon>Herbidospora</taxon>
    </lineage>
</organism>
<keyword evidence="1" id="KW-0472">Membrane</keyword>